<dbReference type="Pfam" id="PF05016">
    <property type="entry name" value="ParE_toxin"/>
    <property type="match status" value="1"/>
</dbReference>
<dbReference type="Gene3D" id="3.30.2310.20">
    <property type="entry name" value="RelE-like"/>
    <property type="match status" value="1"/>
</dbReference>
<evidence type="ECO:0000256" key="1">
    <source>
        <dbReference type="ARBA" id="ARBA00006226"/>
    </source>
</evidence>
<dbReference type="Proteomes" id="UP000431269">
    <property type="component" value="Chromosome"/>
</dbReference>
<evidence type="ECO:0000313" key="4">
    <source>
        <dbReference type="Proteomes" id="UP000431269"/>
    </source>
</evidence>
<dbReference type="InterPro" id="IPR035093">
    <property type="entry name" value="RelE/ParE_toxin_dom_sf"/>
</dbReference>
<dbReference type="EMBL" id="CP047045">
    <property type="protein sequence ID" value="QGZ96272.1"/>
    <property type="molecule type" value="Genomic_DNA"/>
</dbReference>
<dbReference type="InterPro" id="IPR051803">
    <property type="entry name" value="TA_system_RelE-like_toxin"/>
</dbReference>
<dbReference type="AlphaFoldDB" id="A0A6I6MXC6"/>
<dbReference type="PANTHER" id="PTHR33755:SF7">
    <property type="entry name" value="TOXIN MODULE OF TOXIN-ANTITOXIN SYSTEM RELE_STBE FAMILY"/>
    <property type="match status" value="1"/>
</dbReference>
<accession>A0A6I6MXC6</accession>
<name>A0A6I6MXC6_9CAUL</name>
<dbReference type="KEGG" id="tsv:DSM104635_03130"/>
<evidence type="ECO:0000313" key="3">
    <source>
        <dbReference type="EMBL" id="QGZ96272.1"/>
    </source>
</evidence>
<organism evidence="3 4">
    <name type="scientific">Terricaulis silvestris</name>
    <dbReference type="NCBI Taxonomy" id="2686094"/>
    <lineage>
        <taxon>Bacteria</taxon>
        <taxon>Pseudomonadati</taxon>
        <taxon>Pseudomonadota</taxon>
        <taxon>Alphaproteobacteria</taxon>
        <taxon>Caulobacterales</taxon>
        <taxon>Caulobacteraceae</taxon>
        <taxon>Terricaulis</taxon>
    </lineage>
</organism>
<protein>
    <submittedName>
        <fullName evidence="3">Toxin RelE1</fullName>
    </submittedName>
</protein>
<dbReference type="SUPFAM" id="SSF143011">
    <property type="entry name" value="RelE-like"/>
    <property type="match status" value="1"/>
</dbReference>
<evidence type="ECO:0000256" key="2">
    <source>
        <dbReference type="ARBA" id="ARBA00022649"/>
    </source>
</evidence>
<proteinExistence type="inferred from homology"/>
<keyword evidence="4" id="KW-1185">Reference proteome</keyword>
<keyword evidence="2" id="KW-1277">Toxin-antitoxin system</keyword>
<gene>
    <name evidence="3" type="primary">relE1</name>
    <name evidence="3" type="ORF">DSM104635_03130</name>
</gene>
<reference evidence="4" key="1">
    <citation type="submission" date="2019-12" db="EMBL/GenBank/DDBJ databases">
        <title>Complete genome of Terracaulis silvestris 0127_4.</title>
        <authorList>
            <person name="Vieira S."/>
            <person name="Riedel T."/>
            <person name="Sproer C."/>
            <person name="Pascual J."/>
            <person name="Boedeker C."/>
            <person name="Overmann J."/>
        </authorList>
    </citation>
    <scope>NUCLEOTIDE SEQUENCE [LARGE SCALE GENOMIC DNA]</scope>
    <source>
        <strain evidence="4">0127_4</strain>
    </source>
</reference>
<dbReference type="RefSeq" id="WP_158767071.1">
    <property type="nucleotide sequence ID" value="NZ_CP047045.1"/>
</dbReference>
<sequence>MHRVLFTERARADLDRLHAFLDAKSPRAAKRAVQRIIEGIDLLALFPRSGVIVKGDLRNAFIRFGHSRYVVRYKIDADTVLITRIWHGKEARK</sequence>
<dbReference type="PANTHER" id="PTHR33755">
    <property type="entry name" value="TOXIN PARE1-RELATED"/>
    <property type="match status" value="1"/>
</dbReference>
<comment type="similarity">
    <text evidence="1">Belongs to the RelE toxin family.</text>
</comment>
<dbReference type="InterPro" id="IPR007712">
    <property type="entry name" value="RelE/ParE_toxin"/>
</dbReference>